<reference evidence="2 3" key="1">
    <citation type="submission" date="2019-03" db="EMBL/GenBank/DDBJ databases">
        <title>Genomic Encyclopedia of Type Strains, Phase IV (KMG-IV): sequencing the most valuable type-strain genomes for metagenomic binning, comparative biology and taxonomic classification.</title>
        <authorList>
            <person name="Goeker M."/>
        </authorList>
    </citation>
    <scope>NUCLEOTIDE SEQUENCE [LARGE SCALE GENOMIC DNA]</scope>
    <source>
        <strain evidence="2 3">DSM 21667</strain>
    </source>
</reference>
<proteinExistence type="predicted"/>
<dbReference type="EMBL" id="SNZH01000018">
    <property type="protein sequence ID" value="TDR38975.1"/>
    <property type="molecule type" value="Genomic_DNA"/>
</dbReference>
<keyword evidence="3" id="KW-1185">Reference proteome</keyword>
<name>A0A4R6YN40_9GAMM</name>
<evidence type="ECO:0000256" key="1">
    <source>
        <dbReference type="SAM" id="SignalP"/>
    </source>
</evidence>
<sequence length="201" mass="21156">MGIATLARCAILAFCMSTAVSASSVLQLDLASLAAKAETVVVVEVMDRRVERGDGSGPMHTWLSLRVDRVLAGAAAKTLQLRFLGGEHGSVRQQVAGFDIPPTGERAIYFIENSQLPMAVPLLGWDQGRFLLRSDANGVERVFSAQGMPVLGLDSSRGAAGLSAGLAAGVITGSATQSEQALALDDFASHVRQLREQAHAR</sequence>
<feature type="chain" id="PRO_5020569225" evidence="1">
    <location>
        <begin position="23"/>
        <end position="201"/>
    </location>
</feature>
<evidence type="ECO:0000313" key="2">
    <source>
        <dbReference type="EMBL" id="TDR38975.1"/>
    </source>
</evidence>
<protein>
    <submittedName>
        <fullName evidence="2">Uncharacterized protein</fullName>
    </submittedName>
</protein>
<comment type="caution">
    <text evidence="2">The sequence shown here is derived from an EMBL/GenBank/DDBJ whole genome shotgun (WGS) entry which is preliminary data.</text>
</comment>
<keyword evidence="1" id="KW-0732">Signal</keyword>
<dbReference type="AlphaFoldDB" id="A0A4R6YN40"/>
<accession>A0A4R6YN40</accession>
<gene>
    <name evidence="2" type="ORF">DFR29_118118</name>
</gene>
<dbReference type="RefSeq" id="WP_133821187.1">
    <property type="nucleotide sequence ID" value="NZ_SNZH01000018.1"/>
</dbReference>
<feature type="signal peptide" evidence="1">
    <location>
        <begin position="1"/>
        <end position="22"/>
    </location>
</feature>
<dbReference type="OrthoDB" id="7063142at2"/>
<dbReference type="Proteomes" id="UP000295293">
    <property type="component" value="Unassembled WGS sequence"/>
</dbReference>
<organism evidence="2 3">
    <name type="scientific">Tahibacter aquaticus</name>
    <dbReference type="NCBI Taxonomy" id="520092"/>
    <lineage>
        <taxon>Bacteria</taxon>
        <taxon>Pseudomonadati</taxon>
        <taxon>Pseudomonadota</taxon>
        <taxon>Gammaproteobacteria</taxon>
        <taxon>Lysobacterales</taxon>
        <taxon>Rhodanobacteraceae</taxon>
        <taxon>Tahibacter</taxon>
    </lineage>
</organism>
<evidence type="ECO:0000313" key="3">
    <source>
        <dbReference type="Proteomes" id="UP000295293"/>
    </source>
</evidence>